<proteinExistence type="predicted"/>
<evidence type="ECO:0000259" key="1">
    <source>
        <dbReference type="Pfam" id="PF01909"/>
    </source>
</evidence>
<dbReference type="SUPFAM" id="SSF81301">
    <property type="entry name" value="Nucleotidyltransferase"/>
    <property type="match status" value="1"/>
</dbReference>
<dbReference type="RefSeq" id="WP_244709840.1">
    <property type="nucleotide sequence ID" value="NZ_CP095073.1"/>
</dbReference>
<dbReference type="InterPro" id="IPR002934">
    <property type="entry name" value="Polymerase_NTP_transf_dom"/>
</dbReference>
<gene>
    <name evidence="2" type="ORF">MUN89_20085</name>
</gene>
<organism evidence="2 3">
    <name type="scientific">Halobacillus salinarum</name>
    <dbReference type="NCBI Taxonomy" id="2932257"/>
    <lineage>
        <taxon>Bacteria</taxon>
        <taxon>Bacillati</taxon>
        <taxon>Bacillota</taxon>
        <taxon>Bacilli</taxon>
        <taxon>Bacillales</taxon>
        <taxon>Bacillaceae</taxon>
        <taxon>Halobacillus</taxon>
    </lineage>
</organism>
<dbReference type="InterPro" id="IPR043519">
    <property type="entry name" value="NT_sf"/>
</dbReference>
<dbReference type="Proteomes" id="UP000831787">
    <property type="component" value="Chromosome"/>
</dbReference>
<protein>
    <submittedName>
        <fullName evidence="2">Nucleotidyltransferase domain-containing protein</fullName>
    </submittedName>
</protein>
<dbReference type="CDD" id="cd05403">
    <property type="entry name" value="NT_KNTase_like"/>
    <property type="match status" value="1"/>
</dbReference>
<evidence type="ECO:0000313" key="3">
    <source>
        <dbReference type="Proteomes" id="UP000831787"/>
    </source>
</evidence>
<sequence>MNQHALNHSREFVTHYFMDCDAALLSGSVVRGEDTPSSDLDIFILSTQSFRKSYQFKGWPVEVFVHNQDSLSYTYFLEEQYGVPLIMRIVAEGFILKGEKKANQLITEAQHLLQKGPGKWPVQTINEKRYILTDLLTDLEGSHSKEEDLFTVAAITEKLHKFILRTNQQWMGEGKWMFRSLKRFDPQLANHFAKQLFLFYQNGEKKPYIDFVDEVLEPWGGRLFEGYTET</sequence>
<name>A0ABY4EI75_9BACI</name>
<dbReference type="Gene3D" id="3.30.460.10">
    <property type="entry name" value="Beta Polymerase, domain 2"/>
    <property type="match status" value="1"/>
</dbReference>
<keyword evidence="3" id="KW-1185">Reference proteome</keyword>
<accession>A0ABY4EI75</accession>
<dbReference type="Pfam" id="PF01909">
    <property type="entry name" value="NTP_transf_2"/>
    <property type="match status" value="1"/>
</dbReference>
<feature type="domain" description="Polymerase nucleotidyl transferase" evidence="1">
    <location>
        <begin position="24"/>
        <end position="86"/>
    </location>
</feature>
<reference evidence="2 3" key="1">
    <citation type="submission" date="2022-04" db="EMBL/GenBank/DDBJ databases">
        <title>Halobacillus sp. isolated from saltern.</title>
        <authorList>
            <person name="Won M."/>
            <person name="Lee C.-M."/>
            <person name="Woen H.-Y."/>
            <person name="Kwon S.-W."/>
        </authorList>
    </citation>
    <scope>NUCLEOTIDE SEQUENCE [LARGE SCALE GENOMIC DNA]</scope>
    <source>
        <strain evidence="2 3">SSBR10-3</strain>
    </source>
</reference>
<evidence type="ECO:0000313" key="2">
    <source>
        <dbReference type="EMBL" id="UOQ44130.1"/>
    </source>
</evidence>
<dbReference type="EMBL" id="CP095073">
    <property type="protein sequence ID" value="UOQ44130.1"/>
    <property type="molecule type" value="Genomic_DNA"/>
</dbReference>